<dbReference type="EMBL" id="JAXAFJ010000001">
    <property type="protein sequence ID" value="MDX6804888.1"/>
    <property type="molecule type" value="Genomic_DNA"/>
</dbReference>
<protein>
    <submittedName>
        <fullName evidence="1">Gamma carbonic anhydrase family protein</fullName>
    </submittedName>
</protein>
<organism evidence="1 2">
    <name type="scientific">Terrihabitans rhizophilus</name>
    <dbReference type="NCBI Taxonomy" id="3092662"/>
    <lineage>
        <taxon>Bacteria</taxon>
        <taxon>Pseudomonadati</taxon>
        <taxon>Pseudomonadota</taxon>
        <taxon>Alphaproteobacteria</taxon>
        <taxon>Hyphomicrobiales</taxon>
        <taxon>Terrihabitans</taxon>
    </lineage>
</organism>
<name>A0ABU4RKZ8_9HYPH</name>
<dbReference type="InterPro" id="IPR011004">
    <property type="entry name" value="Trimer_LpxA-like_sf"/>
</dbReference>
<dbReference type="InterPro" id="IPR047324">
    <property type="entry name" value="LbH_gamma_CA-like"/>
</dbReference>
<reference evidence="1 2" key="1">
    <citation type="submission" date="2023-11" db="EMBL/GenBank/DDBJ databases">
        <authorList>
            <person name="Bao R."/>
        </authorList>
    </citation>
    <scope>NUCLEOTIDE SEQUENCE [LARGE SCALE GENOMIC DNA]</scope>
    <source>
        <strain evidence="1 2">PJ23</strain>
    </source>
</reference>
<dbReference type="RefSeq" id="WP_319842999.1">
    <property type="nucleotide sequence ID" value="NZ_JAXAFJ010000001.1"/>
</dbReference>
<dbReference type="Proteomes" id="UP001274321">
    <property type="component" value="Unassembled WGS sequence"/>
</dbReference>
<evidence type="ECO:0000313" key="1">
    <source>
        <dbReference type="EMBL" id="MDX6804888.1"/>
    </source>
</evidence>
<dbReference type="PANTHER" id="PTHR13061">
    <property type="entry name" value="DYNACTIN SUBUNIT P25"/>
    <property type="match status" value="1"/>
</dbReference>
<accession>A0ABU4RKZ8</accession>
<evidence type="ECO:0000313" key="2">
    <source>
        <dbReference type="Proteomes" id="UP001274321"/>
    </source>
</evidence>
<dbReference type="Pfam" id="PF00132">
    <property type="entry name" value="Hexapep"/>
    <property type="match status" value="1"/>
</dbReference>
<comment type="caution">
    <text evidence="1">The sequence shown here is derived from an EMBL/GenBank/DDBJ whole genome shotgun (WGS) entry which is preliminary data.</text>
</comment>
<sequence>MPIYSLDGVQPEIAEGSSTWIAPDAHVMGKVRLGQDSTVWFGAVIRGDNDSITIGVGTNVQDGAVLHADPGFPLLIGDNVTVGHRAIVHGCTIGSGSLIGMGATLLNGVEIGRNCLVGANALLTEGKSFPDGSLIVGAPAKAIRTLAPEQVAQIRQVAEHYVQNGRRFAAGLVKIG</sequence>
<dbReference type="SUPFAM" id="SSF51161">
    <property type="entry name" value="Trimeric LpxA-like enzymes"/>
    <property type="match status" value="1"/>
</dbReference>
<dbReference type="InterPro" id="IPR050484">
    <property type="entry name" value="Transf_Hexapept/Carb_Anhydrase"/>
</dbReference>
<dbReference type="InterPro" id="IPR001451">
    <property type="entry name" value="Hexapep"/>
</dbReference>
<proteinExistence type="predicted"/>
<dbReference type="CDD" id="cd04645">
    <property type="entry name" value="LbH_gamma_CA_like"/>
    <property type="match status" value="1"/>
</dbReference>
<keyword evidence="2" id="KW-1185">Reference proteome</keyword>
<dbReference type="PANTHER" id="PTHR13061:SF29">
    <property type="entry name" value="GAMMA CARBONIC ANHYDRASE-LIKE 1, MITOCHONDRIAL-RELATED"/>
    <property type="match status" value="1"/>
</dbReference>
<gene>
    <name evidence="1" type="ORF">SCD90_02315</name>
</gene>
<dbReference type="Gene3D" id="2.160.10.10">
    <property type="entry name" value="Hexapeptide repeat proteins"/>
    <property type="match status" value="1"/>
</dbReference>